<dbReference type="RefSeq" id="WP_005398845.1">
    <property type="nucleotide sequence ID" value="NZ_JH601088.1"/>
</dbReference>
<dbReference type="InterPro" id="IPR032820">
    <property type="entry name" value="ATPase_put"/>
</dbReference>
<organism evidence="2 3">
    <name type="scientific">Helcococcus kunzii ATCC 51366</name>
    <dbReference type="NCBI Taxonomy" id="883114"/>
    <lineage>
        <taxon>Bacteria</taxon>
        <taxon>Bacillati</taxon>
        <taxon>Bacillota</taxon>
        <taxon>Tissierellia</taxon>
        <taxon>Tissierellales</taxon>
        <taxon>Peptoniphilaceae</taxon>
        <taxon>Helcococcus</taxon>
    </lineage>
</organism>
<protein>
    <recommendedName>
        <fullName evidence="4">F0F1-ATPase subunit</fullName>
    </recommendedName>
</protein>
<keyword evidence="1" id="KW-1133">Transmembrane helix</keyword>
<evidence type="ECO:0008006" key="4">
    <source>
        <dbReference type="Google" id="ProtNLM"/>
    </source>
</evidence>
<dbReference type="Pfam" id="PF09527">
    <property type="entry name" value="ATPase_gene1"/>
    <property type="match status" value="1"/>
</dbReference>
<dbReference type="HOGENOM" id="CLU_137927_5_3_9"/>
<dbReference type="OrthoDB" id="2087782at2"/>
<sequence length="75" mass="8272">MKALVLITQVGINLATPIVLCALLGSWIDKKVGTKWIFSVIFILLGIASGFLSTYRLIMAFNKSKKEEEKVSEGK</sequence>
<dbReference type="GeneID" id="96999297"/>
<dbReference type="STRING" id="883114.HMPREF9709_01330"/>
<dbReference type="EMBL" id="AGEI01000024">
    <property type="protein sequence ID" value="EHR33286.1"/>
    <property type="molecule type" value="Genomic_DNA"/>
</dbReference>
<dbReference type="Proteomes" id="UP000004191">
    <property type="component" value="Unassembled WGS sequence"/>
</dbReference>
<accession>H3NPQ8</accession>
<evidence type="ECO:0000313" key="2">
    <source>
        <dbReference type="EMBL" id="EHR33286.1"/>
    </source>
</evidence>
<name>H3NPQ8_9FIRM</name>
<evidence type="ECO:0000256" key="1">
    <source>
        <dbReference type="SAM" id="Phobius"/>
    </source>
</evidence>
<feature type="transmembrane region" description="Helical" evidence="1">
    <location>
        <begin position="37"/>
        <end position="58"/>
    </location>
</feature>
<keyword evidence="3" id="KW-1185">Reference proteome</keyword>
<proteinExistence type="predicted"/>
<reference evidence="2 3" key="1">
    <citation type="submission" date="2012-01" db="EMBL/GenBank/DDBJ databases">
        <title>The Genome Sequence of Helcococcus kunzii ATCC 51366.</title>
        <authorList>
            <consortium name="The Broad Institute Genome Sequencing Platform"/>
            <person name="Earl A."/>
            <person name="Ward D."/>
            <person name="Feldgarden M."/>
            <person name="Gevers D."/>
            <person name="Huys G."/>
            <person name="Young S.K."/>
            <person name="Zeng Q."/>
            <person name="Gargeya S."/>
            <person name="Fitzgerald M."/>
            <person name="Haas B."/>
            <person name="Abouelleil A."/>
            <person name="Alvarado L."/>
            <person name="Arachchi H.M."/>
            <person name="Berlin A."/>
            <person name="Chapman S.B."/>
            <person name="Gearin G."/>
            <person name="Goldberg J."/>
            <person name="Griggs A."/>
            <person name="Gujja S."/>
            <person name="Hansen M."/>
            <person name="Heiman D."/>
            <person name="Howarth C."/>
            <person name="Larimer J."/>
            <person name="Lui A."/>
            <person name="MacDonald P.J.P."/>
            <person name="McCowen C."/>
            <person name="Montmayeur A."/>
            <person name="Murphy C."/>
            <person name="Neiman D."/>
            <person name="Pearson M."/>
            <person name="Priest M."/>
            <person name="Roberts A."/>
            <person name="Saif S."/>
            <person name="Shea T."/>
            <person name="Sisk P."/>
            <person name="Stolte C."/>
            <person name="Sykes S."/>
            <person name="Wortman J."/>
            <person name="Nusbaum C."/>
            <person name="Birren B."/>
        </authorList>
    </citation>
    <scope>NUCLEOTIDE SEQUENCE [LARGE SCALE GENOMIC DNA]</scope>
    <source>
        <strain evidence="2 3">ATCC 51366</strain>
    </source>
</reference>
<dbReference type="AlphaFoldDB" id="H3NPQ8"/>
<keyword evidence="1" id="KW-0472">Membrane</keyword>
<comment type="caution">
    <text evidence="2">The sequence shown here is derived from an EMBL/GenBank/DDBJ whole genome shotgun (WGS) entry which is preliminary data.</text>
</comment>
<evidence type="ECO:0000313" key="3">
    <source>
        <dbReference type="Proteomes" id="UP000004191"/>
    </source>
</evidence>
<dbReference type="eggNOG" id="ENOG50339Q9">
    <property type="taxonomic scope" value="Bacteria"/>
</dbReference>
<keyword evidence="1" id="KW-0812">Transmembrane</keyword>
<gene>
    <name evidence="2" type="ORF">HMPREF9709_01330</name>
</gene>